<dbReference type="Pfam" id="PF04175">
    <property type="entry name" value="DUF406"/>
    <property type="match status" value="1"/>
</dbReference>
<evidence type="ECO:0000256" key="1">
    <source>
        <dbReference type="ARBA" id="ARBA00006201"/>
    </source>
</evidence>
<dbReference type="AlphaFoldDB" id="A0AAE6X5M7"/>
<name>A0AAE6X5M7_9PAST</name>
<dbReference type="EMBL" id="RKQT01000005">
    <property type="protein sequence ID" value="RPE91132.1"/>
    <property type="molecule type" value="Genomic_DNA"/>
</dbReference>
<dbReference type="PANTHER" id="PTHR38769">
    <property type="entry name" value="UPF0381 PROTEIN YFCZ-RELATED"/>
    <property type="match status" value="1"/>
</dbReference>
<dbReference type="Proteomes" id="UP000502287">
    <property type="component" value="Chromosome"/>
</dbReference>
<dbReference type="NCBIfam" id="TIGR00743">
    <property type="entry name" value="DUF406 family protein"/>
    <property type="match status" value="1"/>
</dbReference>
<dbReference type="Proteomes" id="UP000276901">
    <property type="component" value="Unassembled WGS sequence"/>
</dbReference>
<evidence type="ECO:0000313" key="4">
    <source>
        <dbReference type="Proteomes" id="UP000276901"/>
    </source>
</evidence>
<dbReference type="EMBL" id="CP015029">
    <property type="protein sequence ID" value="QIM64641.1"/>
    <property type="molecule type" value="Genomic_DNA"/>
</dbReference>
<accession>A0AAE6X5M7</accession>
<sequence>MSKTFSDEVENCKTNCKPTNTAMFDNADSTIEVVQQYENEAQAQQGLEKLIEKARSVENEPCKIKSRISPTENGVELHTTFEFGCQAEAVIFQMKLR</sequence>
<gene>
    <name evidence="2" type="ORF">A4G17_03930</name>
    <name evidence="3" type="ORF">EDC49_1846</name>
</gene>
<dbReference type="InterPro" id="IPR035571">
    <property type="entry name" value="UPF0234-like_C"/>
</dbReference>
<dbReference type="GO" id="GO:0005829">
    <property type="term" value="C:cytosol"/>
    <property type="evidence" value="ECO:0007669"/>
    <property type="project" value="TreeGrafter"/>
</dbReference>
<reference evidence="3 4" key="2">
    <citation type="submission" date="2018-11" db="EMBL/GenBank/DDBJ databases">
        <title>Genomic Encyclopedia of Type Strains, Phase IV (KMG-IV): sequencing the most valuable type-strain genomes for metagenomic binning, comparative biology and taxonomic classification.</title>
        <authorList>
            <person name="Goeker M."/>
        </authorList>
    </citation>
    <scope>NUCLEOTIDE SEQUENCE [LARGE SCALE GENOMIC DNA]</scope>
    <source>
        <strain evidence="3 4">DSM 25797</strain>
    </source>
</reference>
<organism evidence="2 5">
    <name type="scientific">Frederiksenia canicola</name>
    <dbReference type="NCBI Taxonomy" id="123824"/>
    <lineage>
        <taxon>Bacteria</taxon>
        <taxon>Pseudomonadati</taxon>
        <taxon>Pseudomonadota</taxon>
        <taxon>Gammaproteobacteria</taxon>
        <taxon>Pasteurellales</taxon>
        <taxon>Pasteurellaceae</taxon>
        <taxon>Frederiksenia</taxon>
    </lineage>
</organism>
<protein>
    <submittedName>
        <fullName evidence="3">Uncharacterized protein (TIGR00743 family)</fullName>
    </submittedName>
</protein>
<dbReference type="InterPro" id="IPR005272">
    <property type="entry name" value="DUF406"/>
</dbReference>
<dbReference type="KEGG" id="fcl:A4G17_03930"/>
<reference evidence="2 5" key="1">
    <citation type="submission" date="2016-03" db="EMBL/GenBank/DDBJ databases">
        <authorList>
            <person name="Hansen M.J."/>
            <person name="Bojesen A.M."/>
            <person name="Planet P."/>
        </authorList>
    </citation>
    <scope>NUCLEOTIDE SEQUENCE [LARGE SCALE GENOMIC DNA]</scope>
    <source>
        <strain evidence="2 5">HPA 21</strain>
    </source>
</reference>
<dbReference type="Gene3D" id="3.30.70.860">
    <property type="match status" value="1"/>
</dbReference>
<proteinExistence type="inferred from homology"/>
<keyword evidence="4" id="KW-1185">Reference proteome</keyword>
<dbReference type="RefSeq" id="WP_123957440.1">
    <property type="nucleotide sequence ID" value="NZ_CP015029.1"/>
</dbReference>
<evidence type="ECO:0000313" key="2">
    <source>
        <dbReference type="EMBL" id="QIM64641.1"/>
    </source>
</evidence>
<evidence type="ECO:0000313" key="3">
    <source>
        <dbReference type="EMBL" id="RPE91132.1"/>
    </source>
</evidence>
<evidence type="ECO:0000313" key="5">
    <source>
        <dbReference type="Proteomes" id="UP000502287"/>
    </source>
</evidence>
<comment type="similarity">
    <text evidence="1">Belongs to the UPF0381 family.</text>
</comment>
<dbReference type="PANTHER" id="PTHR38769:SF1">
    <property type="entry name" value="UPF0381 PROTEIN YFCZ-RELATED"/>
    <property type="match status" value="1"/>
</dbReference>